<evidence type="ECO:0000313" key="2">
    <source>
        <dbReference type="Proteomes" id="UP000028194"/>
    </source>
</evidence>
<dbReference type="OrthoDB" id="11547at2157"/>
<protein>
    <submittedName>
        <fullName evidence="1">Uncharacterized protein</fullName>
    </submittedName>
</protein>
<dbReference type="HOGENOM" id="CLU_1902007_0_0_2"/>
<evidence type="ECO:0000313" key="1">
    <source>
        <dbReference type="EMBL" id="AIF85443.1"/>
    </source>
</evidence>
<proteinExistence type="predicted"/>
<dbReference type="EMBL" id="CP007174">
    <property type="protein sequence ID" value="AIF85443.1"/>
    <property type="molecule type" value="Genomic_DNA"/>
</dbReference>
<dbReference type="KEGG" id="nev:NTE_03415"/>
<keyword evidence="2" id="KW-1185">Reference proteome</keyword>
<reference evidence="1 2" key="1">
    <citation type="journal article" date="2014" name="PLoS ONE">
        <title>Genome Sequence of Candidatus Nitrososphaera evergladensis from Group I.1b Enriched from Everglades Soil Reveals Novel Genomic Features of the Ammonia-Oxidizing Archaea.</title>
        <authorList>
            <person name="Zhalnina K.V."/>
            <person name="Dias R."/>
            <person name="Leonard M.T."/>
            <person name="Dorr de Quadros P."/>
            <person name="Camargo F.A."/>
            <person name="Drew J.C."/>
            <person name="Farmerie W.G."/>
            <person name="Daroub S.H."/>
            <person name="Triplett E.W."/>
        </authorList>
    </citation>
    <scope>NUCLEOTIDE SEQUENCE [LARGE SCALE GENOMIC DNA]</scope>
    <source>
        <strain evidence="1 2">SR1</strain>
    </source>
</reference>
<accession>A0A075MWD3</accession>
<dbReference type="GeneID" id="41599058"/>
<gene>
    <name evidence="1" type="ORF">NTE_03415</name>
</gene>
<organism evidence="1 2">
    <name type="scientific">Candidatus Nitrososphaera evergladensis SR1</name>
    <dbReference type="NCBI Taxonomy" id="1459636"/>
    <lineage>
        <taxon>Archaea</taxon>
        <taxon>Nitrososphaerota</taxon>
        <taxon>Nitrososphaeria</taxon>
        <taxon>Nitrososphaerales</taxon>
        <taxon>Nitrososphaeraceae</taxon>
        <taxon>Nitrososphaera</taxon>
    </lineage>
</organism>
<sequence>MESGISSQQLDNFNLLPFWKKNESLLKEIEQSETPAKSRLIFKEVSTNQGANGEQIVTSYDLVNIYGNRKNFFSIIAYLSRDGSSVIREEIIAGNKLSNAKKTVIDGSKITNKDQIEWIKEMSRNGMCRLFRTT</sequence>
<dbReference type="RefSeq" id="WP_148701853.1">
    <property type="nucleotide sequence ID" value="NZ_CP007174.1"/>
</dbReference>
<dbReference type="AlphaFoldDB" id="A0A075MWD3"/>
<name>A0A075MWD3_9ARCH</name>
<dbReference type="Proteomes" id="UP000028194">
    <property type="component" value="Chromosome"/>
</dbReference>